<dbReference type="GO" id="GO:0022857">
    <property type="term" value="F:transmembrane transporter activity"/>
    <property type="evidence" value="ECO:0007669"/>
    <property type="project" value="InterPro"/>
</dbReference>
<comment type="subcellular location">
    <subcellularLocation>
        <location evidence="1">Cell membrane</location>
        <topology evidence="1">Multi-pass membrane protein</topology>
    </subcellularLocation>
</comment>
<evidence type="ECO:0000256" key="1">
    <source>
        <dbReference type="ARBA" id="ARBA00004651"/>
    </source>
</evidence>
<feature type="transmembrane region" description="Helical" evidence="7">
    <location>
        <begin position="282"/>
        <end position="303"/>
    </location>
</feature>
<evidence type="ECO:0000256" key="6">
    <source>
        <dbReference type="ARBA" id="ARBA00023136"/>
    </source>
</evidence>
<feature type="domain" description="Major facilitator superfamily (MFS) profile" evidence="8">
    <location>
        <begin position="1"/>
        <end position="478"/>
    </location>
</feature>
<dbReference type="PANTHER" id="PTHR23501">
    <property type="entry name" value="MAJOR FACILITATOR SUPERFAMILY"/>
    <property type="match status" value="1"/>
</dbReference>
<feature type="transmembrane region" description="Helical" evidence="7">
    <location>
        <begin position="451"/>
        <end position="473"/>
    </location>
</feature>
<dbReference type="FunFam" id="1.20.1720.10:FF:000004">
    <property type="entry name" value="EmrB/QacA family drug resistance transporter"/>
    <property type="match status" value="1"/>
</dbReference>
<dbReference type="Pfam" id="PF07690">
    <property type="entry name" value="MFS_1"/>
    <property type="match status" value="1"/>
</dbReference>
<protein>
    <submittedName>
        <fullName evidence="9">MFS transporter</fullName>
    </submittedName>
</protein>
<dbReference type="Gene3D" id="1.20.1250.20">
    <property type="entry name" value="MFS general substrate transporter like domains"/>
    <property type="match status" value="1"/>
</dbReference>
<evidence type="ECO:0000256" key="2">
    <source>
        <dbReference type="ARBA" id="ARBA00022448"/>
    </source>
</evidence>
<evidence type="ECO:0000256" key="4">
    <source>
        <dbReference type="ARBA" id="ARBA00022692"/>
    </source>
</evidence>
<evidence type="ECO:0000256" key="7">
    <source>
        <dbReference type="SAM" id="Phobius"/>
    </source>
</evidence>
<dbReference type="CDD" id="cd17502">
    <property type="entry name" value="MFS_Azr1_MDR_like"/>
    <property type="match status" value="1"/>
</dbReference>
<keyword evidence="4 7" id="KW-0812">Transmembrane</keyword>
<dbReference type="InterPro" id="IPR036259">
    <property type="entry name" value="MFS_trans_sf"/>
</dbReference>
<keyword evidence="3" id="KW-1003">Cell membrane</keyword>
<feature type="transmembrane region" description="Helical" evidence="7">
    <location>
        <begin position="382"/>
        <end position="399"/>
    </location>
</feature>
<evidence type="ECO:0000313" key="10">
    <source>
        <dbReference type="Proteomes" id="UP000242972"/>
    </source>
</evidence>
<name>A0A2T2XH18_9FIRM</name>
<dbReference type="Gene3D" id="1.20.1720.10">
    <property type="entry name" value="Multidrug resistance protein D"/>
    <property type="match status" value="1"/>
</dbReference>
<dbReference type="EMBL" id="PXYW01000017">
    <property type="protein sequence ID" value="PSR33756.1"/>
    <property type="molecule type" value="Genomic_DNA"/>
</dbReference>
<feature type="transmembrane region" description="Helical" evidence="7">
    <location>
        <begin position="125"/>
        <end position="145"/>
    </location>
</feature>
<evidence type="ECO:0000256" key="5">
    <source>
        <dbReference type="ARBA" id="ARBA00022989"/>
    </source>
</evidence>
<gene>
    <name evidence="9" type="ORF">C7B46_08895</name>
</gene>
<keyword evidence="5 7" id="KW-1133">Transmembrane helix</keyword>
<feature type="transmembrane region" description="Helical" evidence="7">
    <location>
        <begin position="30"/>
        <end position="50"/>
    </location>
</feature>
<reference evidence="9 10" key="1">
    <citation type="journal article" date="2014" name="BMC Genomics">
        <title>Comparison of environmental and isolate Sulfobacillus genomes reveals diverse carbon, sulfur, nitrogen, and hydrogen metabolisms.</title>
        <authorList>
            <person name="Justice N.B."/>
            <person name="Norman A."/>
            <person name="Brown C.T."/>
            <person name="Singh A."/>
            <person name="Thomas B.C."/>
            <person name="Banfield J.F."/>
        </authorList>
    </citation>
    <scope>NUCLEOTIDE SEQUENCE [LARGE SCALE GENOMIC DNA]</scope>
    <source>
        <strain evidence="9">AMDSBA4</strain>
    </source>
</reference>
<evidence type="ECO:0000259" key="8">
    <source>
        <dbReference type="PROSITE" id="PS50850"/>
    </source>
</evidence>
<feature type="transmembrane region" description="Helical" evidence="7">
    <location>
        <begin position="249"/>
        <end position="270"/>
    </location>
</feature>
<dbReference type="InterPro" id="IPR011701">
    <property type="entry name" value="MFS"/>
</dbReference>
<keyword evidence="6 7" id="KW-0472">Membrane</keyword>
<dbReference type="AlphaFoldDB" id="A0A2T2XH18"/>
<proteinExistence type="predicted"/>
<evidence type="ECO:0000313" key="9">
    <source>
        <dbReference type="EMBL" id="PSR33756.1"/>
    </source>
</evidence>
<sequence>MLTMGLAAMDGTIVATAIPSIVHDLGGFSLFPWVFSVYLLVQAALVPIYGKLADVYGRKPMLLVGTLIFLLGSMLSGLSWSMVSLIAFRGLQGVGAAAIIPIATTVVGDLFSIEERAKMQGYLSSVWGISAVIGPAIGGFLVQYASWRWVFYINVPIGIAAVLVIWLFLHEQVTAHRHTIDYWGSLLLMISMASIILGLLEGGVGWPWVSWQSGTAIGGGLILVGVFIGVESHAPEPVIPLWVFGRRALAIANIGSLVVGVLSIGLSSFLPTFVQGVLGRTPLVAGFALATMSIGWPLASAYSGKLYLKFGFRTTALIGAVLCSLAGAGFSELPYHATAWMVAIMSFVMGAGLGLLSTSLIVAVQSLVGWNRRGVVTGSNMFTRMVGSTLGVAVFGSMVNETLVNWFRHTPPSIAGKLPKGLNASSMIAGTSTAKVAPQALHYVQQGLYLGIHRVFLGLLVSGVVALLVELIFPRKPLPLENLP</sequence>
<dbReference type="GO" id="GO:0005886">
    <property type="term" value="C:plasma membrane"/>
    <property type="evidence" value="ECO:0007669"/>
    <property type="project" value="UniProtKB-SubCell"/>
</dbReference>
<accession>A0A2T2XH18</accession>
<dbReference type="PANTHER" id="PTHR23501:SF191">
    <property type="entry name" value="VACUOLAR BASIC AMINO ACID TRANSPORTER 4"/>
    <property type="match status" value="1"/>
</dbReference>
<feature type="transmembrane region" description="Helical" evidence="7">
    <location>
        <begin position="151"/>
        <end position="169"/>
    </location>
</feature>
<feature type="transmembrane region" description="Helical" evidence="7">
    <location>
        <begin position="337"/>
        <end position="370"/>
    </location>
</feature>
<evidence type="ECO:0000256" key="3">
    <source>
        <dbReference type="ARBA" id="ARBA00022475"/>
    </source>
</evidence>
<comment type="caution">
    <text evidence="9">The sequence shown here is derived from an EMBL/GenBank/DDBJ whole genome shotgun (WGS) entry which is preliminary data.</text>
</comment>
<dbReference type="InterPro" id="IPR020846">
    <property type="entry name" value="MFS_dom"/>
</dbReference>
<feature type="transmembrane region" description="Helical" evidence="7">
    <location>
        <begin position="310"/>
        <end position="331"/>
    </location>
</feature>
<keyword evidence="2" id="KW-0813">Transport</keyword>
<dbReference type="PROSITE" id="PS50850">
    <property type="entry name" value="MFS"/>
    <property type="match status" value="1"/>
</dbReference>
<feature type="transmembrane region" description="Helical" evidence="7">
    <location>
        <begin position="181"/>
        <end position="200"/>
    </location>
</feature>
<feature type="transmembrane region" description="Helical" evidence="7">
    <location>
        <begin position="206"/>
        <end position="228"/>
    </location>
</feature>
<dbReference type="Proteomes" id="UP000242972">
    <property type="component" value="Unassembled WGS sequence"/>
</dbReference>
<feature type="transmembrane region" description="Helical" evidence="7">
    <location>
        <begin position="94"/>
        <end position="113"/>
    </location>
</feature>
<dbReference type="SUPFAM" id="SSF103473">
    <property type="entry name" value="MFS general substrate transporter"/>
    <property type="match status" value="1"/>
</dbReference>
<feature type="transmembrane region" description="Helical" evidence="7">
    <location>
        <begin position="62"/>
        <end position="88"/>
    </location>
</feature>
<dbReference type="PRINTS" id="PR01036">
    <property type="entry name" value="TCRTETB"/>
</dbReference>
<organism evidence="9 10">
    <name type="scientific">Sulfobacillus benefaciens</name>
    <dbReference type="NCBI Taxonomy" id="453960"/>
    <lineage>
        <taxon>Bacteria</taxon>
        <taxon>Bacillati</taxon>
        <taxon>Bacillota</taxon>
        <taxon>Clostridia</taxon>
        <taxon>Eubacteriales</taxon>
        <taxon>Clostridiales Family XVII. Incertae Sedis</taxon>
        <taxon>Sulfobacillus</taxon>
    </lineage>
</organism>